<dbReference type="AlphaFoldDB" id="A0A1F5Z393"/>
<protein>
    <submittedName>
        <fullName evidence="1">Uncharacterized protein</fullName>
    </submittedName>
</protein>
<feature type="non-terminal residue" evidence="1">
    <location>
        <position position="1"/>
    </location>
</feature>
<comment type="caution">
    <text evidence="1">The sequence shown here is derived from an EMBL/GenBank/DDBJ whole genome shotgun (WGS) entry which is preliminary data.</text>
</comment>
<proteinExistence type="predicted"/>
<name>A0A1F5Z393_9BACT</name>
<evidence type="ECO:0000313" key="2">
    <source>
        <dbReference type="Proteomes" id="UP000179129"/>
    </source>
</evidence>
<evidence type="ECO:0000313" key="1">
    <source>
        <dbReference type="EMBL" id="OGG06562.1"/>
    </source>
</evidence>
<sequence>EKIFKDDLDHFARQSNSVWDGGRVSLKGLYNEILGFQVIVVADSQGAKGVEITVDPIINEETGGIIGVEGTSPYDPGGGFELFSEHYIQVVNPTEPNWYYGTSSSRSAAPKRMTGWIPDPLITPDALPGMGGFPLDIEPAKLQGFWVDLYLPRDSSFAAGLYKSTVHVRQQGWEVAAVPLELTLLPYFLPDSNHNNVWLYHDSVEPYFPELSRAEVERMLKYIAHRHRIELVGGFRPHYSSFDSQMLDQYKPYLDGSAFTSAAGYEGPGQGEGEHLFPIGMYGGQVLGTTKVQEQAQADLWVQWFEANAPQVRFFNYLIDEPGEDQYAWIRQQADWLHNNPGPGKRLKLFITAEYIAELDKEIDLWAGYHGVNLQMLPVLKQQGKDHWFYNGARPRYGSVILEAEAVDFRVNAWIKYIYEVNTWFIWHGSHWQHNSHGPRANQHQKVFIDPITYINSPTVFGNGDGIVFYPGHDPFFPEEDRGVNRIFGSVRLKNIRRGQQDYEIMWLAEQKAGRQAVEDIIRSVVPRALNEVTMRQAVPWSERGDAYDEARNKLLELLE</sequence>
<dbReference type="EMBL" id="MFIX01000024">
    <property type="protein sequence ID" value="OGG06562.1"/>
    <property type="molecule type" value="Genomic_DNA"/>
</dbReference>
<gene>
    <name evidence="1" type="ORF">A3F83_11855</name>
</gene>
<organism evidence="1 2">
    <name type="scientific">Candidatus Glassbacteria bacterium RIFCSPLOWO2_12_FULL_58_11</name>
    <dbReference type="NCBI Taxonomy" id="1817867"/>
    <lineage>
        <taxon>Bacteria</taxon>
        <taxon>Candidatus Glassiibacteriota</taxon>
    </lineage>
</organism>
<accession>A0A1F5Z393</accession>
<reference evidence="1 2" key="1">
    <citation type="journal article" date="2016" name="Nat. Commun.">
        <title>Thousands of microbial genomes shed light on interconnected biogeochemical processes in an aquifer system.</title>
        <authorList>
            <person name="Anantharaman K."/>
            <person name="Brown C.T."/>
            <person name="Hug L.A."/>
            <person name="Sharon I."/>
            <person name="Castelle C.J."/>
            <person name="Probst A.J."/>
            <person name="Thomas B.C."/>
            <person name="Singh A."/>
            <person name="Wilkins M.J."/>
            <person name="Karaoz U."/>
            <person name="Brodie E.L."/>
            <person name="Williams K.H."/>
            <person name="Hubbard S.S."/>
            <person name="Banfield J.F."/>
        </authorList>
    </citation>
    <scope>NUCLEOTIDE SEQUENCE [LARGE SCALE GENOMIC DNA]</scope>
</reference>
<dbReference type="Proteomes" id="UP000179129">
    <property type="component" value="Unassembled WGS sequence"/>
</dbReference>